<dbReference type="AlphaFoldDB" id="A0A1B7LKN3"/>
<evidence type="ECO:0000313" key="3">
    <source>
        <dbReference type="EMBL" id="OAT87119.1"/>
    </source>
</evidence>
<evidence type="ECO:0000313" key="4">
    <source>
        <dbReference type="Proteomes" id="UP000078532"/>
    </source>
</evidence>
<comment type="caution">
    <text evidence="3">The sequence shown here is derived from an EMBL/GenBank/DDBJ whole genome shotgun (WGS) entry which is preliminary data.</text>
</comment>
<keyword evidence="1" id="KW-0812">Transmembrane</keyword>
<keyword evidence="1" id="KW-0472">Membrane</keyword>
<dbReference type="Gene3D" id="3.50.50.60">
    <property type="entry name" value="FAD/NAD(P)-binding domain"/>
    <property type="match status" value="2"/>
</dbReference>
<dbReference type="GO" id="GO:0016491">
    <property type="term" value="F:oxidoreductase activity"/>
    <property type="evidence" value="ECO:0007669"/>
    <property type="project" value="InterPro"/>
</dbReference>
<proteinExistence type="predicted"/>
<dbReference type="STRING" id="1838280.A6M21_02200"/>
<reference evidence="3 4" key="1">
    <citation type="submission" date="2016-04" db="EMBL/GenBank/DDBJ databases">
        <authorList>
            <person name="Evans L.H."/>
            <person name="Alamgir A."/>
            <person name="Owens N."/>
            <person name="Weber N.D."/>
            <person name="Virtaneva K."/>
            <person name="Barbian K."/>
            <person name="Babar A."/>
            <person name="Rosenke K."/>
        </authorList>
    </citation>
    <scope>NUCLEOTIDE SEQUENCE [LARGE SCALE GENOMIC DNA]</scope>
    <source>
        <strain evidence="3 4">LMa1</strain>
    </source>
</reference>
<accession>A0A1B7LKN3</accession>
<keyword evidence="1" id="KW-1133">Transmembrane helix</keyword>
<sequence length="538" mass="59602">MERQAAGLLKDGTAARVERGINPGCWSAGHARRKEICSVKKIIIIGSGIGGLTAGNLLAQKGHDVTIFESHRTPGGYTAGFCRNGFYFESGTFGLEASATVFKAMKDIGVYNRIEFVRHQTRWVAADFDGVPGSYSEFKEMLYSAYPREKQGLDGFFKETDRMVAAMGDMDKPIPYLYSGVPYLVSIFSYLTGAIKNTGVMKKYGNMTTSGFAGIFFEKDSKLYRMFSRTGYYADMAAFLIAGAISGIIYDYWTVKGGMQSWADILADNFQKQGGRLLPASRVERIITKDGAAAGVLCNGEKINADYIIAACDYKKTMLNLLDQKNLISEPMREKIKTAPVSEGVFTVYLGLNMPAEEMRGQMLVPHVIFLDLNSNYDITDSADERFFEKTSFNLYSPSMVNQDLAPLGKSSLMLQTTVPFQWMQNWGGGNRELYRQLKYKAMETMIDRAEAIIPGLKGAIDYKDAATPLTYEKFTHNTAGATSAFSWNPKKRFYKNTMGIEVKTPVKNLLIGSCWANQIGGVPGAISAAYRCAHIIR</sequence>
<feature type="transmembrane region" description="Helical" evidence="1">
    <location>
        <begin position="232"/>
        <end position="253"/>
    </location>
</feature>
<feature type="transmembrane region" description="Helical" evidence="1">
    <location>
        <begin position="176"/>
        <end position="195"/>
    </location>
</feature>
<dbReference type="Pfam" id="PF01593">
    <property type="entry name" value="Amino_oxidase"/>
    <property type="match status" value="1"/>
</dbReference>
<dbReference type="EMBL" id="LYVF01000002">
    <property type="protein sequence ID" value="OAT87119.1"/>
    <property type="molecule type" value="Genomic_DNA"/>
</dbReference>
<dbReference type="SUPFAM" id="SSF51905">
    <property type="entry name" value="FAD/NAD(P)-binding domain"/>
    <property type="match status" value="1"/>
</dbReference>
<dbReference type="GO" id="GO:0016116">
    <property type="term" value="P:carotenoid metabolic process"/>
    <property type="evidence" value="ECO:0007669"/>
    <property type="project" value="InterPro"/>
</dbReference>
<keyword evidence="4" id="KW-1185">Reference proteome</keyword>
<dbReference type="InterPro" id="IPR045892">
    <property type="entry name" value="CrtISO-like"/>
</dbReference>
<feature type="domain" description="Amine oxidase" evidence="2">
    <location>
        <begin position="49"/>
        <end position="535"/>
    </location>
</feature>
<gene>
    <name evidence="3" type="ORF">A6M21_02200</name>
</gene>
<dbReference type="Proteomes" id="UP000078532">
    <property type="component" value="Unassembled WGS sequence"/>
</dbReference>
<dbReference type="PANTHER" id="PTHR46313">
    <property type="match status" value="1"/>
</dbReference>
<dbReference type="InterPro" id="IPR036188">
    <property type="entry name" value="FAD/NAD-bd_sf"/>
</dbReference>
<dbReference type="InterPro" id="IPR002937">
    <property type="entry name" value="Amino_oxidase"/>
</dbReference>
<protein>
    <recommendedName>
        <fullName evidence="2">Amine oxidase domain-containing protein</fullName>
    </recommendedName>
</protein>
<organism evidence="3 4">
    <name type="scientific">Desulfotomaculum copahuensis</name>
    <dbReference type="NCBI Taxonomy" id="1838280"/>
    <lineage>
        <taxon>Bacteria</taxon>
        <taxon>Bacillati</taxon>
        <taxon>Bacillota</taxon>
        <taxon>Clostridia</taxon>
        <taxon>Eubacteriales</taxon>
        <taxon>Desulfotomaculaceae</taxon>
        <taxon>Desulfotomaculum</taxon>
    </lineage>
</organism>
<dbReference type="PANTHER" id="PTHR46313:SF3">
    <property type="entry name" value="PROLYCOPENE ISOMERASE, CHLOROPLASTIC"/>
    <property type="match status" value="1"/>
</dbReference>
<name>A0A1B7LKN3_9FIRM</name>
<evidence type="ECO:0000259" key="2">
    <source>
        <dbReference type="Pfam" id="PF01593"/>
    </source>
</evidence>
<evidence type="ECO:0000256" key="1">
    <source>
        <dbReference type="SAM" id="Phobius"/>
    </source>
</evidence>